<reference evidence="2 3" key="1">
    <citation type="submission" date="2018-01" db="EMBL/GenBank/DDBJ databases">
        <title>Novel co-symbiosis in the lucinid bivalve Phacoides pectinatus.</title>
        <authorList>
            <person name="Lim S.J."/>
            <person name="Davis B.G."/>
            <person name="Gill D.E."/>
            <person name="Engel A.S."/>
            <person name="Anderson L.C."/>
            <person name="Campbell B.J."/>
        </authorList>
    </citation>
    <scope>NUCLEOTIDE SEQUENCE [LARGE SCALE GENOMIC DNA]</scope>
    <source>
        <strain evidence="2">N3_P5</strain>
    </source>
</reference>
<evidence type="ECO:0000256" key="1">
    <source>
        <dbReference type="SAM" id="MobiDB-lite"/>
    </source>
</evidence>
<dbReference type="EMBL" id="PQCO01000151">
    <property type="protein sequence ID" value="PUE03720.1"/>
    <property type="molecule type" value="Genomic_DNA"/>
</dbReference>
<proteinExistence type="predicted"/>
<gene>
    <name evidence="2" type="ORF">C3L24_04270</name>
</gene>
<protein>
    <submittedName>
        <fullName evidence="2">Uncharacterized protein</fullName>
    </submittedName>
</protein>
<organism evidence="2 3">
    <name type="scientific">Candidatus Sedimenticola endophacoides</name>
    <dbReference type="NCBI Taxonomy" id="2548426"/>
    <lineage>
        <taxon>Bacteria</taxon>
        <taxon>Pseudomonadati</taxon>
        <taxon>Pseudomonadota</taxon>
        <taxon>Gammaproteobacteria</taxon>
        <taxon>Chromatiales</taxon>
        <taxon>Sedimenticolaceae</taxon>
        <taxon>Sedimenticola</taxon>
    </lineage>
</organism>
<name>A0A657Q1G6_9GAMM</name>
<dbReference type="AlphaFoldDB" id="A0A657Q1G6"/>
<evidence type="ECO:0000313" key="2">
    <source>
        <dbReference type="EMBL" id="PUE03720.1"/>
    </source>
</evidence>
<comment type="caution">
    <text evidence="2">The sequence shown here is derived from an EMBL/GenBank/DDBJ whole genome shotgun (WGS) entry which is preliminary data.</text>
</comment>
<evidence type="ECO:0000313" key="3">
    <source>
        <dbReference type="Proteomes" id="UP000250928"/>
    </source>
</evidence>
<feature type="region of interest" description="Disordered" evidence="1">
    <location>
        <begin position="23"/>
        <end position="64"/>
    </location>
</feature>
<sequence length="64" mass="7849">MEEQVEKRHVHYEEDIGDWESVVHHRNRTSKNQVQKMRREGHAEKSLQAPRRRAKLERLSWSEE</sequence>
<dbReference type="Proteomes" id="UP000250928">
    <property type="component" value="Unassembled WGS sequence"/>
</dbReference>
<accession>A0A657Q1G6</accession>